<evidence type="ECO:0000256" key="15">
    <source>
        <dbReference type="SAM" id="MobiDB-lite"/>
    </source>
</evidence>
<evidence type="ECO:0000256" key="16">
    <source>
        <dbReference type="SAM" id="Phobius"/>
    </source>
</evidence>
<evidence type="ECO:0000259" key="18">
    <source>
        <dbReference type="PROSITE" id="PS50089"/>
    </source>
</evidence>
<keyword evidence="8 17" id="KW-0732">Signal</keyword>
<dbReference type="EMBL" id="DF238829">
    <property type="protein sequence ID" value="GAC99219.1"/>
    <property type="molecule type" value="Genomic_DNA"/>
</dbReference>
<keyword evidence="10" id="KW-0833">Ubl conjugation pathway</keyword>
<dbReference type="HOGENOM" id="CLU_014026_0_0_1"/>
<dbReference type="PANTHER" id="PTHR22763:SF162">
    <property type="entry name" value="TRANSMEMBRANE E3 UBIQUITIN-PROTEIN LIGASE 1"/>
    <property type="match status" value="1"/>
</dbReference>
<dbReference type="GO" id="GO:0012505">
    <property type="term" value="C:endomembrane system"/>
    <property type="evidence" value="ECO:0007669"/>
    <property type="project" value="UniProtKB-SubCell"/>
</dbReference>
<reference evidence="20" key="1">
    <citation type="journal article" date="2013" name="Genome Announc.">
        <title>Draft genome sequence of the basidiomycetous yeast-like fungus Pseudozyma hubeiensis SY62, which produces an abundant amount of the biosurfactant mannosylerythritol lipids.</title>
        <authorList>
            <person name="Konishi M."/>
            <person name="Hatada Y."/>
            <person name="Horiuchi J."/>
        </authorList>
    </citation>
    <scope>NUCLEOTIDE SEQUENCE [LARGE SCALE GENOMIC DNA]</scope>
    <source>
        <strain evidence="20">SY62</strain>
    </source>
</reference>
<dbReference type="eggNOG" id="KOG0828">
    <property type="taxonomic scope" value="Eukaryota"/>
</dbReference>
<dbReference type="GO" id="GO:0061630">
    <property type="term" value="F:ubiquitin protein ligase activity"/>
    <property type="evidence" value="ECO:0007669"/>
    <property type="project" value="UniProtKB-EC"/>
</dbReference>
<dbReference type="SUPFAM" id="SSF57850">
    <property type="entry name" value="RING/U-box"/>
    <property type="match status" value="1"/>
</dbReference>
<dbReference type="GO" id="GO:0043161">
    <property type="term" value="P:proteasome-mediated ubiquitin-dependent protein catabolic process"/>
    <property type="evidence" value="ECO:0007669"/>
    <property type="project" value="TreeGrafter"/>
</dbReference>
<dbReference type="RefSeq" id="XP_012192806.1">
    <property type="nucleotide sequence ID" value="XM_012337416.1"/>
</dbReference>
<feature type="region of interest" description="Disordered" evidence="15">
    <location>
        <begin position="713"/>
        <end position="755"/>
    </location>
</feature>
<dbReference type="GO" id="GO:0008270">
    <property type="term" value="F:zinc ion binding"/>
    <property type="evidence" value="ECO:0007669"/>
    <property type="project" value="UniProtKB-KW"/>
</dbReference>
<evidence type="ECO:0000256" key="8">
    <source>
        <dbReference type="ARBA" id="ARBA00022729"/>
    </source>
</evidence>
<feature type="domain" description="RING-type" evidence="18">
    <location>
        <begin position="789"/>
        <end position="817"/>
    </location>
</feature>
<comment type="catalytic activity">
    <reaction evidence="1">
        <text>S-ubiquitinyl-[E2 ubiquitin-conjugating enzyme]-L-cysteine + [acceptor protein]-L-lysine = [E2 ubiquitin-conjugating enzyme]-L-cysteine + N(6)-ubiquitinyl-[acceptor protein]-L-lysine.</text>
        <dbReference type="EC" id="2.3.2.27"/>
    </reaction>
</comment>
<evidence type="ECO:0000256" key="6">
    <source>
        <dbReference type="ARBA" id="ARBA00022692"/>
    </source>
</evidence>
<accession>R9PCY2</accession>
<keyword evidence="6 16" id="KW-0812">Transmembrane</keyword>
<dbReference type="UniPathway" id="UPA00143"/>
<evidence type="ECO:0000256" key="14">
    <source>
        <dbReference type="PROSITE-ProRule" id="PRU00175"/>
    </source>
</evidence>
<dbReference type="GO" id="GO:0016567">
    <property type="term" value="P:protein ubiquitination"/>
    <property type="evidence" value="ECO:0007669"/>
    <property type="project" value="UniProtKB-UniPathway"/>
</dbReference>
<evidence type="ECO:0000256" key="17">
    <source>
        <dbReference type="SAM" id="SignalP"/>
    </source>
</evidence>
<gene>
    <name evidence="19" type="ORF">PHSY_006819</name>
</gene>
<feature type="transmembrane region" description="Helical" evidence="16">
    <location>
        <begin position="605"/>
        <end position="627"/>
    </location>
</feature>
<evidence type="ECO:0000256" key="4">
    <source>
        <dbReference type="ARBA" id="ARBA00012483"/>
    </source>
</evidence>
<evidence type="ECO:0000256" key="2">
    <source>
        <dbReference type="ARBA" id="ARBA00004127"/>
    </source>
</evidence>
<comment type="subcellular location">
    <subcellularLocation>
        <location evidence="2">Endomembrane system</location>
        <topology evidence="2">Multi-pass membrane protein</topology>
    </subcellularLocation>
</comment>
<evidence type="ECO:0000313" key="19">
    <source>
        <dbReference type="EMBL" id="GAC99219.1"/>
    </source>
</evidence>
<comment type="pathway">
    <text evidence="3">Protein modification; protein ubiquitination.</text>
</comment>
<organism evidence="19 20">
    <name type="scientific">Pseudozyma hubeiensis (strain SY62)</name>
    <name type="common">Yeast</name>
    <dbReference type="NCBI Taxonomy" id="1305764"/>
    <lineage>
        <taxon>Eukaryota</taxon>
        <taxon>Fungi</taxon>
        <taxon>Dikarya</taxon>
        <taxon>Basidiomycota</taxon>
        <taxon>Ustilaginomycotina</taxon>
        <taxon>Ustilaginomycetes</taxon>
        <taxon>Ustilaginales</taxon>
        <taxon>Ustilaginaceae</taxon>
        <taxon>Pseudozyma</taxon>
    </lineage>
</organism>
<dbReference type="Pfam" id="PF13639">
    <property type="entry name" value="zf-RING_2"/>
    <property type="match status" value="1"/>
</dbReference>
<evidence type="ECO:0000256" key="7">
    <source>
        <dbReference type="ARBA" id="ARBA00022723"/>
    </source>
</evidence>
<dbReference type="STRING" id="1305764.R9PCY2"/>
<evidence type="ECO:0000256" key="13">
    <source>
        <dbReference type="ARBA" id="ARBA00023136"/>
    </source>
</evidence>
<feature type="compositionally biased region" description="Acidic residues" evidence="15">
    <location>
        <begin position="713"/>
        <end position="723"/>
    </location>
</feature>
<dbReference type="EC" id="2.3.2.27" evidence="4"/>
<keyword evidence="7" id="KW-0479">Metal-binding</keyword>
<evidence type="ECO:0000256" key="9">
    <source>
        <dbReference type="ARBA" id="ARBA00022771"/>
    </source>
</evidence>
<evidence type="ECO:0000256" key="5">
    <source>
        <dbReference type="ARBA" id="ARBA00022679"/>
    </source>
</evidence>
<proteinExistence type="predicted"/>
<feature type="signal peptide" evidence="17">
    <location>
        <begin position="1"/>
        <end position="24"/>
    </location>
</feature>
<dbReference type="InterPro" id="IPR001841">
    <property type="entry name" value="Znf_RING"/>
</dbReference>
<protein>
    <recommendedName>
        <fullName evidence="4">RING-type E3 ubiquitin transferase</fullName>
        <ecNumber evidence="4">2.3.2.27</ecNumber>
    </recommendedName>
</protein>
<evidence type="ECO:0000256" key="3">
    <source>
        <dbReference type="ARBA" id="ARBA00004906"/>
    </source>
</evidence>
<dbReference type="InterPro" id="IPR013083">
    <property type="entry name" value="Znf_RING/FYVE/PHD"/>
</dbReference>
<keyword evidence="9 14" id="KW-0863">Zinc-finger</keyword>
<feature type="transmembrane region" description="Helical" evidence="16">
    <location>
        <begin position="527"/>
        <end position="555"/>
    </location>
</feature>
<keyword evidence="12 16" id="KW-1133">Transmembrane helix</keyword>
<dbReference type="InterPro" id="IPR021319">
    <property type="entry name" value="DUF2921"/>
</dbReference>
<dbReference type="InterPro" id="IPR050731">
    <property type="entry name" value="HRD1_E3_ubiq-ligases"/>
</dbReference>
<keyword evidence="5" id="KW-0808">Transferase</keyword>
<dbReference type="Proteomes" id="UP000014071">
    <property type="component" value="Unassembled WGS sequence"/>
</dbReference>
<dbReference type="Gene3D" id="3.30.40.10">
    <property type="entry name" value="Zinc/RING finger domain, C3HC4 (zinc finger)"/>
    <property type="match status" value="1"/>
</dbReference>
<feature type="chain" id="PRO_5004487925" description="RING-type E3 ubiquitin transferase" evidence="17">
    <location>
        <begin position="25"/>
        <end position="823"/>
    </location>
</feature>
<evidence type="ECO:0000256" key="1">
    <source>
        <dbReference type="ARBA" id="ARBA00000900"/>
    </source>
</evidence>
<feature type="transmembrane region" description="Helical" evidence="16">
    <location>
        <begin position="372"/>
        <end position="391"/>
    </location>
</feature>
<dbReference type="PANTHER" id="PTHR22763">
    <property type="entry name" value="RING ZINC FINGER PROTEIN"/>
    <property type="match status" value="1"/>
</dbReference>
<feature type="transmembrane region" description="Helical" evidence="16">
    <location>
        <begin position="576"/>
        <end position="593"/>
    </location>
</feature>
<evidence type="ECO:0000256" key="10">
    <source>
        <dbReference type="ARBA" id="ARBA00022786"/>
    </source>
</evidence>
<keyword evidence="13 16" id="KW-0472">Membrane</keyword>
<sequence>MQPLHSTTASLCLVLLALAATAQASFISTFLFGKDTLEPVRAAIRQTEQFRSEVYGWYHHNTTQQANLTVTPDPSDLYKLLPSTYSGRSLVDPDGSYYGGIEGYYKGDWSGWDYSTQANRSLALDSRLNQSAALELSKGKQEVTPEYVDGREEHKLIEDRGKFDWLTAKTGHVDLHLKEERLLEGNVSLIKGSLSFTAPKDSKSSVDEVDFYLEGLHFIPTGSIFLHAVAEEASESTDVRTTLSMIPTGNNETANATVAAMDKAFQLRIDMLQRIIDGGSYESDDGASDTPAVKHNCSLHVYAQLQSAGPHSELQPLINALEHEAVHPTGISTIPPPPLHLSLLAYSPTCQLLLASPRPLTGLLQTTLWKKAVHYAIIYFLILLLQTYLLVQQMEATTTPSGLAKVSSKTWLAQSLLDAYGCLIHLSVAVVVENETTKGLLACAFMSGVCFLAFGYRYAITIYRSQMDAMPATTTQAGPTQQREETGQADTGAAAILTTTTATDAASATATTPTAEEVRARRRGMTIAAVGLFLFMVGFFPILTVSLMLPILYSFWIPQIHRNIQRGTRKAILKRTVVGLSATRLFVPLYILVCPDNVLFSEPSAWGWALAAYVAVQAAVLIGQDVLGPHWFLRSEWVPEGAARTWEYHPAVEDGDVERTREGYGDCAICLAAIESRGARRRSGSSTRGSGGAWWWYPSDSKHGYDRIAGDAEGYELDSDDDPETRSTHVSTPRYPPEKARHRFTSHTSSSDATTRRLRRTIAQTIRTLLRWKSGLDATATLRRRRTDVMVAPCQHAFHTECLERWLEIKNECPSCRSALPPV</sequence>
<keyword evidence="11" id="KW-0862">Zinc</keyword>
<evidence type="ECO:0000256" key="11">
    <source>
        <dbReference type="ARBA" id="ARBA00022833"/>
    </source>
</evidence>
<dbReference type="PROSITE" id="PS50089">
    <property type="entry name" value="ZF_RING_2"/>
    <property type="match status" value="1"/>
</dbReference>
<feature type="transmembrane region" description="Helical" evidence="16">
    <location>
        <begin position="411"/>
        <end position="432"/>
    </location>
</feature>
<dbReference type="GeneID" id="24112085"/>
<feature type="transmembrane region" description="Helical" evidence="16">
    <location>
        <begin position="439"/>
        <end position="460"/>
    </location>
</feature>
<evidence type="ECO:0000313" key="20">
    <source>
        <dbReference type="Proteomes" id="UP000014071"/>
    </source>
</evidence>
<name>R9PCY2_PSEHS</name>
<evidence type="ECO:0000256" key="12">
    <source>
        <dbReference type="ARBA" id="ARBA00022989"/>
    </source>
</evidence>
<dbReference type="Pfam" id="PF11145">
    <property type="entry name" value="DUF2921"/>
    <property type="match status" value="1"/>
</dbReference>
<dbReference type="OrthoDB" id="9984778at2759"/>
<dbReference type="AlphaFoldDB" id="R9PCY2"/>
<keyword evidence="20" id="KW-1185">Reference proteome</keyword>